<accession>A0AAV4B1W3</accession>
<gene>
    <name evidence="2" type="ORF">PoB_004008500</name>
</gene>
<evidence type="ECO:0000313" key="3">
    <source>
        <dbReference type="Proteomes" id="UP000735302"/>
    </source>
</evidence>
<dbReference type="AlphaFoldDB" id="A0AAV4B1W3"/>
<keyword evidence="3" id="KW-1185">Reference proteome</keyword>
<protein>
    <submittedName>
        <fullName evidence="2">Uncharacterized protein</fullName>
    </submittedName>
</protein>
<feature type="region of interest" description="Disordered" evidence="1">
    <location>
        <begin position="33"/>
        <end position="86"/>
    </location>
</feature>
<name>A0AAV4B1W3_9GAST</name>
<organism evidence="2 3">
    <name type="scientific">Plakobranchus ocellatus</name>
    <dbReference type="NCBI Taxonomy" id="259542"/>
    <lineage>
        <taxon>Eukaryota</taxon>
        <taxon>Metazoa</taxon>
        <taxon>Spiralia</taxon>
        <taxon>Lophotrochozoa</taxon>
        <taxon>Mollusca</taxon>
        <taxon>Gastropoda</taxon>
        <taxon>Heterobranchia</taxon>
        <taxon>Euthyneura</taxon>
        <taxon>Panpulmonata</taxon>
        <taxon>Sacoglossa</taxon>
        <taxon>Placobranchoidea</taxon>
        <taxon>Plakobranchidae</taxon>
        <taxon>Plakobranchus</taxon>
    </lineage>
</organism>
<dbReference type="EMBL" id="BLXT01004491">
    <property type="protein sequence ID" value="GFO13580.1"/>
    <property type="molecule type" value="Genomic_DNA"/>
</dbReference>
<dbReference type="Proteomes" id="UP000735302">
    <property type="component" value="Unassembled WGS sequence"/>
</dbReference>
<proteinExistence type="predicted"/>
<reference evidence="2 3" key="1">
    <citation type="journal article" date="2021" name="Elife">
        <title>Chloroplast acquisition without the gene transfer in kleptoplastic sea slugs, Plakobranchus ocellatus.</title>
        <authorList>
            <person name="Maeda T."/>
            <person name="Takahashi S."/>
            <person name="Yoshida T."/>
            <person name="Shimamura S."/>
            <person name="Takaki Y."/>
            <person name="Nagai Y."/>
            <person name="Toyoda A."/>
            <person name="Suzuki Y."/>
            <person name="Arimoto A."/>
            <person name="Ishii H."/>
            <person name="Satoh N."/>
            <person name="Nishiyama T."/>
            <person name="Hasebe M."/>
            <person name="Maruyama T."/>
            <person name="Minagawa J."/>
            <person name="Obokata J."/>
            <person name="Shigenobu S."/>
        </authorList>
    </citation>
    <scope>NUCLEOTIDE SEQUENCE [LARGE SCALE GENOMIC DNA]</scope>
</reference>
<comment type="caution">
    <text evidence="2">The sequence shown here is derived from an EMBL/GenBank/DDBJ whole genome shotgun (WGS) entry which is preliminary data.</text>
</comment>
<evidence type="ECO:0000256" key="1">
    <source>
        <dbReference type="SAM" id="MobiDB-lite"/>
    </source>
</evidence>
<evidence type="ECO:0000313" key="2">
    <source>
        <dbReference type="EMBL" id="GFO13580.1"/>
    </source>
</evidence>
<sequence length="86" mass="9187">MRSLTSIPLEIALPMIKIRPIVCLAKMKLHPQELGTEAEKKRPAKQPSLGEGAAEDNTDDGRASITHTHGMPGGRDTGSKGVVCLQ</sequence>